<dbReference type="AlphaFoldDB" id="A0A1V4ESY2"/>
<evidence type="ECO:0000313" key="2">
    <source>
        <dbReference type="Proteomes" id="UP000190229"/>
    </source>
</evidence>
<protein>
    <submittedName>
        <fullName evidence="1">Uncharacterized protein</fullName>
    </submittedName>
</protein>
<sequence>MRDSGDRYAIVDAKERWTAPVRPDGIGTYRFGDGFIAVFHVEYDTGSEHSWTLYHKLWNYAIHLPKFWVDVPSANVLFITRSDDRAGRILELWEGLLGGGLKGQSVPAMWAVSELQMETDGVLQAVWNGPWEYRGSLRDFPHIDGDTYRDMMPLGKQTRLPPFVRG</sequence>
<organism evidence="1 2">
    <name type="scientific">Ferroacidibacillus organovorans</name>
    <dbReference type="NCBI Taxonomy" id="1765683"/>
    <lineage>
        <taxon>Bacteria</taxon>
        <taxon>Bacillati</taxon>
        <taxon>Bacillota</taxon>
        <taxon>Bacilli</taxon>
        <taxon>Bacillales</taxon>
        <taxon>Alicyclobacillaceae</taxon>
        <taxon>Ferroacidibacillus</taxon>
    </lineage>
</organism>
<reference evidence="1 2" key="1">
    <citation type="submission" date="2017-02" db="EMBL/GenBank/DDBJ databases">
        <title>Draft genome of Acidibacillus ferrooxidans Huett2.</title>
        <authorList>
            <person name="Schopf S."/>
        </authorList>
    </citation>
    <scope>NUCLEOTIDE SEQUENCE [LARGE SCALE GENOMIC DNA]</scope>
    <source>
        <strain evidence="1 2">Huett2</strain>
    </source>
</reference>
<accession>A0A1V4ESY2</accession>
<dbReference type="EMBL" id="MWPS01000022">
    <property type="protein sequence ID" value="OPG16055.1"/>
    <property type="molecule type" value="Genomic_DNA"/>
</dbReference>
<gene>
    <name evidence="1" type="ORF">B2M26_08385</name>
</gene>
<proteinExistence type="predicted"/>
<keyword evidence="2" id="KW-1185">Reference proteome</keyword>
<evidence type="ECO:0000313" key="1">
    <source>
        <dbReference type="EMBL" id="OPG16055.1"/>
    </source>
</evidence>
<comment type="caution">
    <text evidence="1">The sequence shown here is derived from an EMBL/GenBank/DDBJ whole genome shotgun (WGS) entry which is preliminary data.</text>
</comment>
<dbReference type="Proteomes" id="UP000190229">
    <property type="component" value="Unassembled WGS sequence"/>
</dbReference>
<name>A0A1V4ESY2_9BACL</name>